<gene>
    <name evidence="2" type="ORF">GCM10011357_06310</name>
</gene>
<dbReference type="EMBL" id="BMGJ01000002">
    <property type="protein sequence ID" value="GGD53204.1"/>
    <property type="molecule type" value="Genomic_DNA"/>
</dbReference>
<proteinExistence type="predicted"/>
<comment type="caution">
    <text evidence="2">The sequence shown here is derived from an EMBL/GenBank/DDBJ whole genome shotgun (WGS) entry which is preliminary data.</text>
</comment>
<dbReference type="Pfam" id="PF17775">
    <property type="entry name" value="YchJ_M-like"/>
    <property type="match status" value="1"/>
</dbReference>
<evidence type="ECO:0000259" key="1">
    <source>
        <dbReference type="Pfam" id="PF17775"/>
    </source>
</evidence>
<protein>
    <submittedName>
        <fullName evidence="2">UPF0225 protein</fullName>
    </submittedName>
</protein>
<evidence type="ECO:0000313" key="3">
    <source>
        <dbReference type="Proteomes" id="UP000614272"/>
    </source>
</evidence>
<reference evidence="3" key="1">
    <citation type="journal article" date="2019" name="Int. J. Syst. Evol. Microbiol.">
        <title>The Global Catalogue of Microorganisms (GCM) 10K type strain sequencing project: providing services to taxonomists for standard genome sequencing and annotation.</title>
        <authorList>
            <consortium name="The Broad Institute Genomics Platform"/>
            <consortium name="The Broad Institute Genome Sequencing Center for Infectious Disease"/>
            <person name="Wu L."/>
            <person name="Ma J."/>
        </authorList>
    </citation>
    <scope>NUCLEOTIDE SEQUENCE [LARGE SCALE GENOMIC DNA]</scope>
    <source>
        <strain evidence="3">CGMCC 1.12923</strain>
    </source>
</reference>
<dbReference type="Gene3D" id="3.10.450.50">
    <property type="match status" value="1"/>
</dbReference>
<dbReference type="InterPro" id="IPR032710">
    <property type="entry name" value="NTF2-like_dom_sf"/>
</dbReference>
<dbReference type="SUPFAM" id="SSF54427">
    <property type="entry name" value="NTF2-like"/>
    <property type="match status" value="1"/>
</dbReference>
<dbReference type="InterPro" id="IPR048469">
    <property type="entry name" value="YchJ-like_M"/>
</dbReference>
<dbReference type="PANTHER" id="PTHR33747:SF1">
    <property type="entry name" value="ADENYLATE CYCLASE-ASSOCIATED CAP C-TERMINAL DOMAIN-CONTAINING PROTEIN"/>
    <property type="match status" value="1"/>
</dbReference>
<name>A0ABQ1R2B7_9ALTE</name>
<dbReference type="Pfam" id="PF02810">
    <property type="entry name" value="SEC-C"/>
    <property type="match status" value="1"/>
</dbReference>
<organism evidence="2 3">
    <name type="scientific">Lacimicrobium alkaliphilum</name>
    <dbReference type="NCBI Taxonomy" id="1526571"/>
    <lineage>
        <taxon>Bacteria</taxon>
        <taxon>Pseudomonadati</taxon>
        <taxon>Pseudomonadota</taxon>
        <taxon>Gammaproteobacteria</taxon>
        <taxon>Alteromonadales</taxon>
        <taxon>Alteromonadaceae</taxon>
        <taxon>Lacimicrobium</taxon>
    </lineage>
</organism>
<dbReference type="RefSeq" id="WP_099033168.1">
    <property type="nucleotide sequence ID" value="NZ_BMGJ01000002.1"/>
</dbReference>
<evidence type="ECO:0000313" key="2">
    <source>
        <dbReference type="EMBL" id="GGD53204.1"/>
    </source>
</evidence>
<dbReference type="Proteomes" id="UP000614272">
    <property type="component" value="Unassembled WGS sequence"/>
</dbReference>
<dbReference type="SUPFAM" id="SSF103642">
    <property type="entry name" value="Sec-C motif"/>
    <property type="match status" value="1"/>
</dbReference>
<feature type="domain" description="YchJ-like middle NTF2-like" evidence="1">
    <location>
        <begin position="29"/>
        <end position="129"/>
    </location>
</feature>
<dbReference type="PANTHER" id="PTHR33747">
    <property type="entry name" value="UPF0225 PROTEIN SCO1677"/>
    <property type="match status" value="1"/>
</dbReference>
<dbReference type="InterPro" id="IPR004027">
    <property type="entry name" value="SEC_C_motif"/>
</dbReference>
<accession>A0ABQ1R2B7</accession>
<keyword evidence="3" id="KW-1185">Reference proteome</keyword>
<sequence length="160" mass="18071">MKDLCDCGEQRDYQDCCGALHRGESQADTAEQLMRSRYTAFARGHVDYLVMTQTLLPAKASREELEQDLAATKWLRLDVIKSQNISSNSATVEFCAYAVDLAGRQKKLIKHHEYSEFCQTDGRWLYEQGEIMADSGPVKWKRNQPCLCGSGRKAKHCCGA</sequence>